<accession>A0A6B8VMB5</accession>
<keyword evidence="1" id="KW-1133">Transmembrane helix</keyword>
<evidence type="ECO:0000256" key="1">
    <source>
        <dbReference type="SAM" id="Phobius"/>
    </source>
</evidence>
<gene>
    <name evidence="2" type="ORF">CKALI_08520</name>
</gene>
<feature type="transmembrane region" description="Helical" evidence="1">
    <location>
        <begin position="76"/>
        <end position="97"/>
    </location>
</feature>
<keyword evidence="1" id="KW-0812">Transmembrane</keyword>
<reference evidence="3" key="1">
    <citation type="submission" date="2019-11" db="EMBL/GenBank/DDBJ databases">
        <title>Complete genome sequence of Corynebacterium kalinowskii 1959, a novel Corynebacterium species isolated from soil of a small paddock in Vilsendorf, Germany.</title>
        <authorList>
            <person name="Schaffert L."/>
            <person name="Ruwe M."/>
            <person name="Milse J."/>
            <person name="Hanuschka K."/>
            <person name="Ortseifen V."/>
            <person name="Droste J."/>
            <person name="Brandt D."/>
            <person name="Schlueter L."/>
            <person name="Kutter Y."/>
            <person name="Vinke S."/>
            <person name="Viehoefer P."/>
            <person name="Jacob L."/>
            <person name="Luebke N.-C."/>
            <person name="Schulte-Berndt E."/>
            <person name="Hain C."/>
            <person name="Linder M."/>
            <person name="Schmidt P."/>
            <person name="Wollenschlaeger L."/>
            <person name="Luttermann T."/>
            <person name="Thieme E."/>
            <person name="Hassa J."/>
            <person name="Haak M."/>
            <person name="Wittchen M."/>
            <person name="Mentz A."/>
            <person name="Persicke M."/>
            <person name="Busche T."/>
            <person name="Ruckert C."/>
        </authorList>
    </citation>
    <scope>NUCLEOTIDE SEQUENCE [LARGE SCALE GENOMIC DNA]</scope>
    <source>
        <strain evidence="3">1959</strain>
    </source>
</reference>
<keyword evidence="3" id="KW-1185">Reference proteome</keyword>
<keyword evidence="1" id="KW-0472">Membrane</keyword>
<evidence type="ECO:0000313" key="3">
    <source>
        <dbReference type="Proteomes" id="UP000427071"/>
    </source>
</evidence>
<dbReference type="EMBL" id="CP046452">
    <property type="protein sequence ID" value="QGU02564.1"/>
    <property type="molecule type" value="Genomic_DNA"/>
</dbReference>
<dbReference type="AlphaFoldDB" id="A0A6B8VMB5"/>
<sequence>MQQEPTSRLIAFIIDASVFAAIFALIPWELKPWYGSIFGSYKILCELIARRSIGQALLGMEVVYARGRRWSIVRNLWWFVPLGFQALVFVKGIIAYLRNDNLMDTLAKAKVLKEVPSAPCPTCA</sequence>
<evidence type="ECO:0000313" key="2">
    <source>
        <dbReference type="EMBL" id="QGU02564.1"/>
    </source>
</evidence>
<protein>
    <submittedName>
        <fullName evidence="2">RDD family protein</fullName>
    </submittedName>
</protein>
<dbReference type="KEGG" id="ckw:CKALI_08520"/>
<feature type="transmembrane region" description="Helical" evidence="1">
    <location>
        <begin position="9"/>
        <end position="28"/>
    </location>
</feature>
<name>A0A6B8VMB5_9CORY</name>
<dbReference type="RefSeq" id="WP_156192905.1">
    <property type="nucleotide sequence ID" value="NZ_CP046452.1"/>
</dbReference>
<proteinExistence type="predicted"/>
<dbReference type="Proteomes" id="UP000427071">
    <property type="component" value="Chromosome"/>
</dbReference>
<organism evidence="2 3">
    <name type="scientific">Corynebacterium kalinowskii</name>
    <dbReference type="NCBI Taxonomy" id="2675216"/>
    <lineage>
        <taxon>Bacteria</taxon>
        <taxon>Bacillati</taxon>
        <taxon>Actinomycetota</taxon>
        <taxon>Actinomycetes</taxon>
        <taxon>Mycobacteriales</taxon>
        <taxon>Corynebacteriaceae</taxon>
        <taxon>Corynebacterium</taxon>
    </lineage>
</organism>